<evidence type="ECO:0000259" key="6">
    <source>
        <dbReference type="SMART" id="SM01027"/>
    </source>
</evidence>
<evidence type="ECO:0000313" key="7">
    <source>
        <dbReference type="EMBL" id="PWA43932.1"/>
    </source>
</evidence>
<comment type="caution">
    <text evidence="7">The sequence shown here is derived from an EMBL/GenBank/DDBJ whole genome shotgun (WGS) entry which is preliminary data.</text>
</comment>
<keyword evidence="4" id="KW-0963">Cytoplasm</keyword>
<dbReference type="GO" id="GO:0034472">
    <property type="term" value="P:snRNA 3'-end processing"/>
    <property type="evidence" value="ECO:0007669"/>
    <property type="project" value="TreeGrafter"/>
</dbReference>
<dbReference type="InterPro" id="IPR036866">
    <property type="entry name" value="RibonucZ/Hydroxyglut_hydro"/>
</dbReference>
<accession>A0A2U1L4K3</accession>
<evidence type="ECO:0000256" key="5">
    <source>
        <dbReference type="ARBA" id="ARBA00023242"/>
    </source>
</evidence>
<keyword evidence="8" id="KW-1185">Reference proteome</keyword>
<dbReference type="AlphaFoldDB" id="A0A2U1L4K3"/>
<dbReference type="InterPro" id="IPR001279">
    <property type="entry name" value="Metallo-B-lactamas"/>
</dbReference>
<dbReference type="STRING" id="35608.A0A2U1L4K3"/>
<evidence type="ECO:0000313" key="8">
    <source>
        <dbReference type="Proteomes" id="UP000245207"/>
    </source>
</evidence>
<evidence type="ECO:0000256" key="1">
    <source>
        <dbReference type="ARBA" id="ARBA00004123"/>
    </source>
</evidence>
<dbReference type="InterPro" id="IPR022712">
    <property type="entry name" value="Beta_Casp"/>
</dbReference>
<protein>
    <submittedName>
        <fullName evidence="7">Beta-Casp domain-containing protein</fullName>
    </submittedName>
</protein>
<dbReference type="Pfam" id="PF16661">
    <property type="entry name" value="Lactamase_B_6"/>
    <property type="match status" value="1"/>
</dbReference>
<dbReference type="Gene3D" id="3.40.50.10890">
    <property type="match status" value="1"/>
</dbReference>
<dbReference type="SUPFAM" id="SSF56281">
    <property type="entry name" value="Metallo-hydrolase/oxidoreductase"/>
    <property type="match status" value="1"/>
</dbReference>
<dbReference type="PANTHER" id="PTHR46094:SF1">
    <property type="entry name" value="INTEGRATOR COMPLEX SUBUNIT 9"/>
    <property type="match status" value="1"/>
</dbReference>
<dbReference type="GO" id="GO:0032039">
    <property type="term" value="C:integrator complex"/>
    <property type="evidence" value="ECO:0007669"/>
    <property type="project" value="InterPro"/>
</dbReference>
<sequence length="730" mass="81219">MAGKGFVEYVCSKIIYDFNFGYAGTLVIHITSFVVLQPTLDTSLPTSLSQSGGYNLPPCNILNLCGFRVLFDCPLDLSALTIFSPLSTSLYEDLHQHMPLMGQQEQTKKLLDKNNLIPVEPYYKTVEGLHLWNVSLIDVVLISSPMGMLGLPFLTRAEGFSAKIYATEVTARLGQFMMEDLVAMHMEFKQFYGPQETNFLKMFNWEELEALPPALKKIVLGKDGTELGSWMPLYSAADVKDCLRKVQTLKYAEEVCYNGTLLIKALSSGLEIGSCNWSLKGPKRNISYISSSVISSGTAMDFDFHSLQGSDVLIYSDFSSLNVASCVENENSVFADVTTNCSTKSDNTYTMELNSCSLLNFEESSEELEKLNFICLCSLDSVKAGGSVLIPIGRLGVVLQLLELFALHIESSGVKVPIFIISSVADELLAYTNILPEWVCKDRQEKMYSGKPVFAHEEFIKEKKIHVFPTIHSHELLMMWQEPCIVVCPHWSLRIGPTVHLLQRWHGDPNSLLILEEGLDSELALSPFKPLAMKVVECSFVSDLKLEKVPQLLKLLQPELILLPDYTKPYFIPSGESLPCLFYTENEAFRLPSSKNFSQLNIAADGASKLTFLKINEDLTISRLKGELFVHQGKHYLSAEEHAVFSEMRPLVHFGKVDLNSLSFALEKSGVKGSIEKVNIEDGHASNVLHVFEPASALIQVHETITVISTCDESLASLISDVVHSILNGI</sequence>
<dbReference type="GO" id="GO:0005737">
    <property type="term" value="C:cytoplasm"/>
    <property type="evidence" value="ECO:0007669"/>
    <property type="project" value="UniProtKB-SubCell"/>
</dbReference>
<feature type="domain" description="Beta-Casp" evidence="6">
    <location>
        <begin position="398"/>
        <end position="523"/>
    </location>
</feature>
<evidence type="ECO:0000256" key="2">
    <source>
        <dbReference type="ARBA" id="ARBA00004496"/>
    </source>
</evidence>
<dbReference type="SMART" id="SM01027">
    <property type="entry name" value="Beta-Casp"/>
    <property type="match status" value="1"/>
</dbReference>
<evidence type="ECO:0000256" key="3">
    <source>
        <dbReference type="ARBA" id="ARBA00006861"/>
    </source>
</evidence>
<keyword evidence="5" id="KW-0539">Nucleus</keyword>
<dbReference type="Proteomes" id="UP000245207">
    <property type="component" value="Unassembled WGS sequence"/>
</dbReference>
<dbReference type="PANTHER" id="PTHR46094">
    <property type="entry name" value="INTEGRATOR COMPLEX SUBUNIT 9"/>
    <property type="match status" value="1"/>
</dbReference>
<organism evidence="7 8">
    <name type="scientific">Artemisia annua</name>
    <name type="common">Sweet wormwood</name>
    <dbReference type="NCBI Taxonomy" id="35608"/>
    <lineage>
        <taxon>Eukaryota</taxon>
        <taxon>Viridiplantae</taxon>
        <taxon>Streptophyta</taxon>
        <taxon>Embryophyta</taxon>
        <taxon>Tracheophyta</taxon>
        <taxon>Spermatophyta</taxon>
        <taxon>Magnoliopsida</taxon>
        <taxon>eudicotyledons</taxon>
        <taxon>Gunneridae</taxon>
        <taxon>Pentapetalae</taxon>
        <taxon>asterids</taxon>
        <taxon>campanulids</taxon>
        <taxon>Asterales</taxon>
        <taxon>Asteraceae</taxon>
        <taxon>Asteroideae</taxon>
        <taxon>Anthemideae</taxon>
        <taxon>Artemisiinae</taxon>
        <taxon>Artemisia</taxon>
    </lineage>
</organism>
<reference evidence="7 8" key="1">
    <citation type="journal article" date="2018" name="Mol. Plant">
        <title>The genome of Artemisia annua provides insight into the evolution of Asteraceae family and artemisinin biosynthesis.</title>
        <authorList>
            <person name="Shen Q."/>
            <person name="Zhang L."/>
            <person name="Liao Z."/>
            <person name="Wang S."/>
            <person name="Yan T."/>
            <person name="Shi P."/>
            <person name="Liu M."/>
            <person name="Fu X."/>
            <person name="Pan Q."/>
            <person name="Wang Y."/>
            <person name="Lv Z."/>
            <person name="Lu X."/>
            <person name="Zhang F."/>
            <person name="Jiang W."/>
            <person name="Ma Y."/>
            <person name="Chen M."/>
            <person name="Hao X."/>
            <person name="Li L."/>
            <person name="Tang Y."/>
            <person name="Lv G."/>
            <person name="Zhou Y."/>
            <person name="Sun X."/>
            <person name="Brodelius P.E."/>
            <person name="Rose J.K.C."/>
            <person name="Tang K."/>
        </authorList>
    </citation>
    <scope>NUCLEOTIDE SEQUENCE [LARGE SCALE GENOMIC DNA]</scope>
    <source>
        <strain evidence="8">cv. Huhao1</strain>
        <tissue evidence="7">Leaf</tissue>
    </source>
</reference>
<dbReference type="InterPro" id="IPR027074">
    <property type="entry name" value="Integrator_9su"/>
</dbReference>
<evidence type="ECO:0000256" key="4">
    <source>
        <dbReference type="ARBA" id="ARBA00022490"/>
    </source>
</evidence>
<proteinExistence type="inferred from homology"/>
<dbReference type="Pfam" id="PF10996">
    <property type="entry name" value="Beta-Casp"/>
    <property type="match status" value="1"/>
</dbReference>
<comment type="subcellular location">
    <subcellularLocation>
        <location evidence="2">Cytoplasm</location>
    </subcellularLocation>
    <subcellularLocation>
        <location evidence="1">Nucleus</location>
    </subcellularLocation>
</comment>
<comment type="similarity">
    <text evidence="3">Belongs to the metallo-beta-lactamase superfamily. RNA-metabolizing metallo-beta-lactamase-like family. INTS9 subfamily.</text>
</comment>
<dbReference type="OrthoDB" id="5600060at2759"/>
<name>A0A2U1L4K3_ARTAN</name>
<gene>
    <name evidence="7" type="ORF">CTI12_AA530370</name>
</gene>
<dbReference type="EMBL" id="PKPP01011557">
    <property type="protein sequence ID" value="PWA43932.1"/>
    <property type="molecule type" value="Genomic_DNA"/>
</dbReference>
<dbReference type="Gene3D" id="3.60.15.10">
    <property type="entry name" value="Ribonuclease Z/Hydroxyacylglutathione hydrolase-like"/>
    <property type="match status" value="1"/>
</dbReference>